<dbReference type="Gene3D" id="2.60.120.200">
    <property type="match status" value="1"/>
</dbReference>
<dbReference type="SUPFAM" id="SSF49899">
    <property type="entry name" value="Concanavalin A-like lectins/glucanases"/>
    <property type="match status" value="1"/>
</dbReference>
<dbReference type="Pfam" id="PF13385">
    <property type="entry name" value="Laminin_G_3"/>
    <property type="match status" value="1"/>
</dbReference>
<evidence type="ECO:0000256" key="1">
    <source>
        <dbReference type="SAM" id="Phobius"/>
    </source>
</evidence>
<reference evidence="2" key="1">
    <citation type="journal article" date="2020" name="Nature">
        <title>Giant virus diversity and host interactions through global metagenomics.</title>
        <authorList>
            <person name="Schulz F."/>
            <person name="Roux S."/>
            <person name="Paez-Espino D."/>
            <person name="Jungbluth S."/>
            <person name="Walsh D.A."/>
            <person name="Denef V.J."/>
            <person name="McMahon K.D."/>
            <person name="Konstantinidis K.T."/>
            <person name="Eloe-Fadrosh E.A."/>
            <person name="Kyrpides N.C."/>
            <person name="Woyke T."/>
        </authorList>
    </citation>
    <scope>NUCLEOTIDE SEQUENCE</scope>
    <source>
        <strain evidence="2">GVMAG-M-3300023184-121</strain>
    </source>
</reference>
<name>A0A6C0HJY1_9ZZZZ</name>
<accession>A0A6C0HJY1</accession>
<dbReference type="EMBL" id="MN739974">
    <property type="protein sequence ID" value="QHT80799.1"/>
    <property type="molecule type" value="Genomic_DNA"/>
</dbReference>
<dbReference type="AlphaFoldDB" id="A0A6C0HJY1"/>
<evidence type="ECO:0000313" key="2">
    <source>
        <dbReference type="EMBL" id="QHT80799.1"/>
    </source>
</evidence>
<feature type="transmembrane region" description="Helical" evidence="1">
    <location>
        <begin position="6"/>
        <end position="22"/>
    </location>
</feature>
<protein>
    <submittedName>
        <fullName evidence="2">Uncharacterized protein</fullName>
    </submittedName>
</protein>
<keyword evidence="1" id="KW-1133">Transmembrane helix</keyword>
<keyword evidence="1" id="KW-0472">Membrane</keyword>
<organism evidence="2">
    <name type="scientific">viral metagenome</name>
    <dbReference type="NCBI Taxonomy" id="1070528"/>
    <lineage>
        <taxon>unclassified sequences</taxon>
        <taxon>metagenomes</taxon>
        <taxon>organismal metagenomes</taxon>
    </lineage>
</organism>
<sequence>MYEGYLWAGIIILLTVAVLEIWNPRLLNEGFTNLVSVGESAMWSRWMPRRGDIGSNADKEEGGYIRELRYFSGYTDVQRLGKEHDFCRMVAPISNDPKEMFFACALGGTDGLSTVKFRTQNVRDGLQISRDDYMNDVLKEGRAGYCRILKTGPYTFEAKCNPASDVSFRRSMITDSNPPDAIQTLLTFYDGIMFWLRLRDDMLDYAQHLTITSTGNMKIDEVPKPITQGLEFNGVDQFLRIGDGASMEFGNTVQLRYLRAISFWVYFDEFTNNAHLFDFGNGANHDNVFCGIIGRGNANTQQELFNEGCMEESQKTLPTGPSGAQPVMEQSPQLVMATSRANVETYDCPHPEIFGRIMPPLHPKAPAPGPATHADMLYEIWDNKMRKLHIQVKNVFPIKKWTHIVITTTNNDAMRPGLAIYQNAKLVHTEKTAWLPQTDATTKNYIGKSNWTDAMSQYDNKDELFSGRLFDFRGYNQQMTKKKIDATYQWGKQLLGITSESSPPTL</sequence>
<keyword evidence="1" id="KW-0812">Transmembrane</keyword>
<dbReference type="InterPro" id="IPR013320">
    <property type="entry name" value="ConA-like_dom_sf"/>
</dbReference>
<proteinExistence type="predicted"/>